<dbReference type="RefSeq" id="WP_061177348.1">
    <property type="nucleotide sequence ID" value="NZ_FCOE02000019.1"/>
</dbReference>
<name>A0A158CC08_9BURK</name>
<evidence type="ECO:0000313" key="1">
    <source>
        <dbReference type="EMBL" id="SAK79913.1"/>
    </source>
</evidence>
<comment type="caution">
    <text evidence="1">The sequence shown here is derived from an EMBL/GenBank/DDBJ whole genome shotgun (WGS) entry which is preliminary data.</text>
</comment>
<gene>
    <name evidence="1" type="ORF">AWB80_04975</name>
</gene>
<dbReference type="OrthoDB" id="9101815at2"/>
<dbReference type="AlphaFoldDB" id="A0A158CC08"/>
<dbReference type="Proteomes" id="UP000054911">
    <property type="component" value="Unassembled WGS sequence"/>
</dbReference>
<evidence type="ECO:0000313" key="2">
    <source>
        <dbReference type="Proteomes" id="UP000054911"/>
    </source>
</evidence>
<proteinExistence type="predicted"/>
<protein>
    <submittedName>
        <fullName evidence="1">Uncharacterized protein</fullName>
    </submittedName>
</protein>
<keyword evidence="2" id="KW-1185">Reference proteome</keyword>
<dbReference type="EMBL" id="FCOE02000019">
    <property type="protein sequence ID" value="SAK79913.1"/>
    <property type="molecule type" value="Genomic_DNA"/>
</dbReference>
<organism evidence="1 2">
    <name type="scientific">Caballeronia pedi</name>
    <dbReference type="NCBI Taxonomy" id="1777141"/>
    <lineage>
        <taxon>Bacteria</taxon>
        <taxon>Pseudomonadati</taxon>
        <taxon>Pseudomonadota</taxon>
        <taxon>Betaproteobacteria</taxon>
        <taxon>Burkholderiales</taxon>
        <taxon>Burkholderiaceae</taxon>
        <taxon>Caballeronia</taxon>
    </lineage>
</organism>
<accession>A0A158CC08</accession>
<reference evidence="1" key="1">
    <citation type="submission" date="2016-01" db="EMBL/GenBank/DDBJ databases">
        <authorList>
            <person name="Peeters C."/>
        </authorList>
    </citation>
    <scope>NUCLEOTIDE SEQUENCE [LARGE SCALE GENOMIC DNA]</scope>
    <source>
        <strain evidence="1">LMG 29323</strain>
    </source>
</reference>
<sequence length="89" mass="9896">MKVRFITYVNCPCGHRGSIVESIYDDGQSHWYQATLNDLSHSGHYDGADRLFAENTPACAVCGFSLTPEHVDSSEYMTRQIGRHTANSA</sequence>